<dbReference type="RefSeq" id="XP_003671552.1">
    <property type="nucleotide sequence ID" value="XM_003671504.1"/>
</dbReference>
<evidence type="ECO:0000256" key="3">
    <source>
        <dbReference type="ARBA" id="ARBA00022833"/>
    </source>
</evidence>
<feature type="compositionally biased region" description="Low complexity" evidence="5">
    <location>
        <begin position="349"/>
        <end position="360"/>
    </location>
</feature>
<dbReference type="GO" id="GO:0032221">
    <property type="term" value="C:Rpd3S complex"/>
    <property type="evidence" value="ECO:0007669"/>
    <property type="project" value="EnsemblFungi"/>
</dbReference>
<dbReference type="InterPro" id="IPR011011">
    <property type="entry name" value="Znf_FYVE_PHD"/>
</dbReference>
<dbReference type="Pfam" id="PF00628">
    <property type="entry name" value="PHD"/>
    <property type="match status" value="1"/>
</dbReference>
<keyword evidence="2 4" id="KW-0863">Zinc-finger</keyword>
<dbReference type="HOGENOM" id="CLU_016350_0_0_1"/>
<evidence type="ECO:0000256" key="4">
    <source>
        <dbReference type="PROSITE-ProRule" id="PRU00146"/>
    </source>
</evidence>
<feature type="compositionally biased region" description="Low complexity" evidence="5">
    <location>
        <begin position="142"/>
        <end position="159"/>
    </location>
</feature>
<feature type="domain" description="PHD-type" evidence="6">
    <location>
        <begin position="384"/>
        <end position="433"/>
    </location>
</feature>
<feature type="region of interest" description="Disordered" evidence="5">
    <location>
        <begin position="1"/>
        <end position="48"/>
    </location>
</feature>
<evidence type="ECO:0000259" key="6">
    <source>
        <dbReference type="PROSITE" id="PS50016"/>
    </source>
</evidence>
<feature type="compositionally biased region" description="Basic and acidic residues" evidence="5">
    <location>
        <begin position="361"/>
        <end position="377"/>
    </location>
</feature>
<dbReference type="PROSITE" id="PS01359">
    <property type="entry name" value="ZF_PHD_1"/>
    <property type="match status" value="1"/>
</dbReference>
<dbReference type="GO" id="GO:0008270">
    <property type="term" value="F:zinc ion binding"/>
    <property type="evidence" value="ECO:0007669"/>
    <property type="project" value="UniProtKB-KW"/>
</dbReference>
<evidence type="ECO:0000256" key="1">
    <source>
        <dbReference type="ARBA" id="ARBA00022723"/>
    </source>
</evidence>
<dbReference type="InterPro" id="IPR052819">
    <property type="entry name" value="Chromatin_regulatory_protein"/>
</dbReference>
<reference evidence="7 8" key="1">
    <citation type="journal article" date="2011" name="Proc. Natl. Acad. Sci. U.S.A.">
        <title>Evolutionary erosion of yeast sex chromosomes by mating-type switching accidents.</title>
        <authorList>
            <person name="Gordon J.L."/>
            <person name="Armisen D."/>
            <person name="Proux-Wera E."/>
            <person name="Oheigeartaigh S.S."/>
            <person name="Byrne K.P."/>
            <person name="Wolfe K.H."/>
        </authorList>
    </citation>
    <scope>NUCLEOTIDE SEQUENCE [LARGE SCALE GENOMIC DNA]</scope>
    <source>
        <strain evidence="8">ATCC 10597 / BCRC 20456 / CBS 421 / NBRC 0211 / NRRL Y-12639</strain>
    </source>
</reference>
<dbReference type="GO" id="GO:0030174">
    <property type="term" value="P:regulation of DNA-templated DNA replication initiation"/>
    <property type="evidence" value="ECO:0007669"/>
    <property type="project" value="EnsemblFungi"/>
</dbReference>
<dbReference type="PANTHER" id="PTHR47636:SF1">
    <property type="entry name" value="TRANSCRIPTIONAL REGULATORY PROTEIN RCO1"/>
    <property type="match status" value="1"/>
</dbReference>
<feature type="region of interest" description="Disordered" evidence="5">
    <location>
        <begin position="142"/>
        <end position="169"/>
    </location>
</feature>
<dbReference type="OrthoDB" id="5876363at2759"/>
<accession>G0WEU8</accession>
<name>G0WEU8_NAUDC</name>
<dbReference type="PANTHER" id="PTHR47636">
    <property type="entry name" value="TRANSCRIPTIONAL REGULATORY PROTEIN RCO1"/>
    <property type="match status" value="1"/>
</dbReference>
<dbReference type="OMA" id="EDEERHT"/>
<feature type="compositionally biased region" description="Basic residues" evidence="5">
    <location>
        <begin position="89"/>
        <end position="99"/>
    </location>
</feature>
<organism evidence="7 8">
    <name type="scientific">Naumovozyma dairenensis (strain ATCC 10597 / BCRC 20456 / CBS 421 / NBRC 0211 / NRRL Y-12639)</name>
    <name type="common">Saccharomyces dairenensis</name>
    <dbReference type="NCBI Taxonomy" id="1071378"/>
    <lineage>
        <taxon>Eukaryota</taxon>
        <taxon>Fungi</taxon>
        <taxon>Dikarya</taxon>
        <taxon>Ascomycota</taxon>
        <taxon>Saccharomycotina</taxon>
        <taxon>Saccharomycetes</taxon>
        <taxon>Saccharomycetales</taxon>
        <taxon>Saccharomycetaceae</taxon>
        <taxon>Naumovozyma</taxon>
    </lineage>
</organism>
<feature type="compositionally biased region" description="Low complexity" evidence="5">
    <location>
        <begin position="67"/>
        <end position="84"/>
    </location>
</feature>
<dbReference type="EMBL" id="HE580274">
    <property type="protein sequence ID" value="CCD26309.1"/>
    <property type="molecule type" value="Genomic_DNA"/>
</dbReference>
<dbReference type="STRING" id="1071378.G0WEU8"/>
<keyword evidence="1" id="KW-0479">Metal-binding</keyword>
<feature type="region of interest" description="Disordered" evidence="5">
    <location>
        <begin position="345"/>
        <end position="377"/>
    </location>
</feature>
<dbReference type="GO" id="GO:0006368">
    <property type="term" value="P:transcription elongation by RNA polymerase II"/>
    <property type="evidence" value="ECO:0007669"/>
    <property type="project" value="EnsemblFungi"/>
</dbReference>
<proteinExistence type="predicted"/>
<dbReference type="GO" id="GO:0060195">
    <property type="term" value="P:negative regulation of antisense RNA transcription"/>
    <property type="evidence" value="ECO:0007669"/>
    <property type="project" value="EnsemblFungi"/>
</dbReference>
<feature type="compositionally biased region" description="Polar residues" evidence="5">
    <location>
        <begin position="1"/>
        <end position="16"/>
    </location>
</feature>
<dbReference type="GO" id="GO:0045944">
    <property type="term" value="P:positive regulation of transcription by RNA polymerase II"/>
    <property type="evidence" value="ECO:0007669"/>
    <property type="project" value="EnsemblFungi"/>
</dbReference>
<dbReference type="AlphaFoldDB" id="G0WEU8"/>
<keyword evidence="3" id="KW-0862">Zinc</keyword>
<evidence type="ECO:0000313" key="7">
    <source>
        <dbReference type="EMBL" id="CCD26309.1"/>
    </source>
</evidence>
<evidence type="ECO:0000256" key="5">
    <source>
        <dbReference type="SAM" id="MobiDB-lite"/>
    </source>
</evidence>
<keyword evidence="8" id="KW-1185">Reference proteome</keyword>
<evidence type="ECO:0000256" key="2">
    <source>
        <dbReference type="ARBA" id="ARBA00022771"/>
    </source>
</evidence>
<dbReference type="InterPro" id="IPR001965">
    <property type="entry name" value="Znf_PHD"/>
</dbReference>
<gene>
    <name evidence="7" type="primary">NDAI0H01350</name>
    <name evidence="7" type="ordered locus">NDAI_0H01350</name>
</gene>
<protein>
    <recommendedName>
        <fullName evidence="6">PHD-type domain-containing protein</fullName>
    </recommendedName>
</protein>
<dbReference type="KEGG" id="ndi:NDAI_0H01350"/>
<feature type="region of interest" description="Disordered" evidence="5">
    <location>
        <begin position="67"/>
        <end position="106"/>
    </location>
</feature>
<dbReference type="SUPFAM" id="SSF57903">
    <property type="entry name" value="FYVE/PHD zinc finger"/>
    <property type="match status" value="2"/>
</dbReference>
<dbReference type="Gene3D" id="3.30.40.10">
    <property type="entry name" value="Zinc/RING finger domain, C3HC4 (zinc finger)"/>
    <property type="match status" value="2"/>
</dbReference>
<dbReference type="InterPro" id="IPR019787">
    <property type="entry name" value="Znf_PHD-finger"/>
</dbReference>
<dbReference type="InterPro" id="IPR013083">
    <property type="entry name" value="Znf_RING/FYVE/PHD"/>
</dbReference>
<dbReference type="InterPro" id="IPR019786">
    <property type="entry name" value="Zinc_finger_PHD-type_CS"/>
</dbReference>
<feature type="region of interest" description="Disordered" evidence="5">
    <location>
        <begin position="630"/>
        <end position="651"/>
    </location>
</feature>
<sequence>MQNSPSSGSNSEIQAKTNDRDSVKLMTSHHPTHQSAPPAATTGDIPSPAVLAAPATAAAAAATGLNTTVSSSLPPTSPSSSTLTNGTFSKRRERPKRSSSRNVDYDLKKRKIIPSFDSTKVAPTTSLQHTSTSIFAKNTINENNTISNGSSSSSTSGSGVEADSDHLSNVKEQRKMLEKDRKGNIIHFNEPTITSEIINLATGVPLNQGPNEKIKRFSLWNYKRTPVPGQLAPTMTGTELQIPNNKSKSKSSSPQLNIPDAVQTAIPSDYNDIIEKELRLYNMNLKTNESNYLTKPSNLRASINKQVTMSEDEERHTQEEQLLLSPSKKLHKIKATFSNDSKIKLLGQNSIPNNNNNTQNEIEKGKDSSKKQEAEQQKAEQENDDYCSACLQAGSFLCCDTCPRSFHFLCLDPPLDPNNLPEGDWSCHHCLFKLKYSNTTQLNKGESSFIKELSSSLASSSNILSTTASSSKKSGRLFGKLLFQLNSINPRQFNLPQSVKETFKNVKTGPRGQYIDGTEKDPLTDKQMFHPTYGQSVTKLDTYNPDSHLDTTMASVMTSPDNDLHPDNFLICYRCKTTKMGTWDHPENSRLIMKCDYCNTPWHLDCIPQVPRASLKNLGYKWKCPLHALSSSPSSSFADRKEQKKRRLTRNQKYIEPLQSSGFKNDGDIEIILDEINEQPTKYYQELSKKPGNLDPIPTLKEDSIKVDFYDKIFRVRRNQSILNFKHQNYILDRLISLSLNSVSSLEETENQTTNNLSLNDLTSLVFFQFINSNQNRDLRTLWNFKELCNIAEKTFSEETNEEPKAYEQVVKKEEIISKDLTYNNIGRLEADATNISSKELHELLVLRKLVESKPKEEVLRFFNLN</sequence>
<dbReference type="PROSITE" id="PS50016">
    <property type="entry name" value="ZF_PHD_2"/>
    <property type="match status" value="1"/>
</dbReference>
<dbReference type="SMART" id="SM00249">
    <property type="entry name" value="PHD"/>
    <property type="match status" value="2"/>
</dbReference>
<dbReference type="GeneID" id="11495840"/>
<dbReference type="CDD" id="cd15535">
    <property type="entry name" value="PHD1_Rco1"/>
    <property type="match status" value="1"/>
</dbReference>
<dbReference type="eggNOG" id="KOG4299">
    <property type="taxonomic scope" value="Eukaryota"/>
</dbReference>
<evidence type="ECO:0000313" key="8">
    <source>
        <dbReference type="Proteomes" id="UP000000689"/>
    </source>
</evidence>
<dbReference type="Proteomes" id="UP000000689">
    <property type="component" value="Chromosome 8"/>
</dbReference>